<name>A0A645D4S7_9ZZZZ</name>
<sequence>MAHHKARRALFDQHRTDATHAGAKAHIDQEQLGLRAVGGEHLAAVDDVVVAVLSRTGLQLGHGGTCVRLGHPQRDEFFSTQQIGQKTLLLLGRCVLHKRADRAEVARLHDVRALGAMQRHLLDRQHRVHQRAALAAVFFREGDAQQALLGQQLGGLPRIVRRMRTLQRAGCQLVLGKTRHAVCKFLMFLRESEIHEMTR</sequence>
<dbReference type="AlphaFoldDB" id="A0A645D4S7"/>
<proteinExistence type="predicted"/>
<gene>
    <name evidence="1" type="ORF">SDC9_131562</name>
</gene>
<comment type="caution">
    <text evidence="1">The sequence shown here is derived from an EMBL/GenBank/DDBJ whole genome shotgun (WGS) entry which is preliminary data.</text>
</comment>
<protein>
    <submittedName>
        <fullName evidence="1">Uncharacterized protein</fullName>
    </submittedName>
</protein>
<accession>A0A645D4S7</accession>
<organism evidence="1">
    <name type="scientific">bioreactor metagenome</name>
    <dbReference type="NCBI Taxonomy" id="1076179"/>
    <lineage>
        <taxon>unclassified sequences</taxon>
        <taxon>metagenomes</taxon>
        <taxon>ecological metagenomes</taxon>
    </lineage>
</organism>
<reference evidence="1" key="1">
    <citation type="submission" date="2019-08" db="EMBL/GenBank/DDBJ databases">
        <authorList>
            <person name="Kucharzyk K."/>
            <person name="Murdoch R.W."/>
            <person name="Higgins S."/>
            <person name="Loffler F."/>
        </authorList>
    </citation>
    <scope>NUCLEOTIDE SEQUENCE</scope>
</reference>
<evidence type="ECO:0000313" key="1">
    <source>
        <dbReference type="EMBL" id="MPM84490.1"/>
    </source>
</evidence>
<dbReference type="EMBL" id="VSSQ01033021">
    <property type="protein sequence ID" value="MPM84490.1"/>
    <property type="molecule type" value="Genomic_DNA"/>
</dbReference>